<comment type="caution">
    <text evidence="1">The sequence shown here is derived from an EMBL/GenBank/DDBJ whole genome shotgun (WGS) entry which is preliminary data.</text>
</comment>
<dbReference type="Proteomes" id="UP000029273">
    <property type="component" value="Unassembled WGS sequence"/>
</dbReference>
<sequence length="129" mass="14335">MLPIKTSAKRGGAGKRLQALFDALPEADRRTLIAFAEFLAERAPKPEPVAAAPVPHPRPEKESVVKAVRRLAATYPMLDKAKMLNQTSALMAQHVMQGRDAVEVIDELEVLFETHYLQYRQVSSEDAPE</sequence>
<accession>A0A1A6C5W6</accession>
<protein>
    <recommendedName>
        <fullName evidence="3">Crp/Fnr family transcriptional regulator</fullName>
    </recommendedName>
</protein>
<keyword evidence="2" id="KW-1185">Reference proteome</keyword>
<dbReference type="EMBL" id="JQSG02000002">
    <property type="protein sequence ID" value="OBS09925.1"/>
    <property type="molecule type" value="Genomic_DNA"/>
</dbReference>
<name>A0A1A6C5W6_9GAMM</name>
<reference evidence="1 2" key="1">
    <citation type="journal article" date="2014" name="Genome Announc.">
        <title>Draft Genome Sequence of the Iron-Oxidizing, Acidophilic, and Halotolerant 'Thiobacillus prosperus' Type Strain DSM 5130.</title>
        <authorList>
            <person name="Ossandon F.J."/>
            <person name="Cardenas J.P."/>
            <person name="Corbett M."/>
            <person name="Quatrini R."/>
            <person name="Holmes D.S."/>
            <person name="Watkin E."/>
        </authorList>
    </citation>
    <scope>NUCLEOTIDE SEQUENCE [LARGE SCALE GENOMIC DNA]</scope>
    <source>
        <strain evidence="1 2">DSM 5130</strain>
    </source>
</reference>
<proteinExistence type="predicted"/>
<organism evidence="1 2">
    <name type="scientific">Acidihalobacter prosperus</name>
    <dbReference type="NCBI Taxonomy" id="160660"/>
    <lineage>
        <taxon>Bacteria</taxon>
        <taxon>Pseudomonadati</taxon>
        <taxon>Pseudomonadota</taxon>
        <taxon>Gammaproteobacteria</taxon>
        <taxon>Chromatiales</taxon>
        <taxon>Ectothiorhodospiraceae</taxon>
        <taxon>Acidihalobacter</taxon>
    </lineage>
</organism>
<evidence type="ECO:0008006" key="3">
    <source>
        <dbReference type="Google" id="ProtNLM"/>
    </source>
</evidence>
<evidence type="ECO:0000313" key="2">
    <source>
        <dbReference type="Proteomes" id="UP000029273"/>
    </source>
</evidence>
<dbReference type="AlphaFoldDB" id="A0A1A6C5W6"/>
<evidence type="ECO:0000313" key="1">
    <source>
        <dbReference type="EMBL" id="OBS09925.1"/>
    </source>
</evidence>
<dbReference type="RefSeq" id="WP_407922443.1">
    <property type="nucleotide sequence ID" value="NZ_JQSG02000002.1"/>
</dbReference>
<gene>
    <name evidence="1" type="ORF">Thpro_020975</name>
</gene>